<protein>
    <submittedName>
        <fullName evidence="2">Prepilin-type cleavage/methylation domain-containing protein</fullName>
    </submittedName>
</protein>
<feature type="transmembrane region" description="Helical" evidence="1">
    <location>
        <begin position="12"/>
        <end position="34"/>
    </location>
</feature>
<dbReference type="KEGG" id="gog:C1280_35140"/>
<dbReference type="Pfam" id="PF07963">
    <property type="entry name" value="N_methyl"/>
    <property type="match status" value="1"/>
</dbReference>
<proteinExistence type="predicted"/>
<dbReference type="Proteomes" id="UP000245802">
    <property type="component" value="Chromosome"/>
</dbReference>
<keyword evidence="1" id="KW-0472">Membrane</keyword>
<dbReference type="OrthoDB" id="285593at2"/>
<gene>
    <name evidence="2" type="ORF">C1280_35140</name>
</gene>
<dbReference type="InterPro" id="IPR012902">
    <property type="entry name" value="N_methyl_site"/>
</dbReference>
<dbReference type="AlphaFoldDB" id="A0A2Z3H4L3"/>
<accession>A0A2Z3H4L3</accession>
<evidence type="ECO:0000313" key="3">
    <source>
        <dbReference type="Proteomes" id="UP000245802"/>
    </source>
</evidence>
<keyword evidence="1" id="KW-0812">Transmembrane</keyword>
<evidence type="ECO:0000256" key="1">
    <source>
        <dbReference type="SAM" id="Phobius"/>
    </source>
</evidence>
<dbReference type="NCBIfam" id="TIGR02532">
    <property type="entry name" value="IV_pilin_GFxxxE"/>
    <property type="match status" value="1"/>
</dbReference>
<sequence length="181" mass="19292">MTTRTARRRGFTLLEVLLVMAVLILLAAVILPGMNTVRGDSRQYAAVDAIRTELGAARSRAALENRPYRLAIDAAGNRLRRAPDGDDFAGAAATDHPDGASVAVDFEFERATAEILSDPSSSVSPDGWQTIAVVLPAGTCLDDTLTIGVRDRDNPNAVVRVNIRGLNATARIVTAAPENRK</sequence>
<dbReference type="RefSeq" id="WP_010043155.1">
    <property type="nucleotide sequence ID" value="NZ_CP025958.1"/>
</dbReference>
<dbReference type="PROSITE" id="PS00409">
    <property type="entry name" value="PROKAR_NTER_METHYL"/>
    <property type="match status" value="1"/>
</dbReference>
<organism evidence="2 3">
    <name type="scientific">Gemmata obscuriglobus</name>
    <dbReference type="NCBI Taxonomy" id="114"/>
    <lineage>
        <taxon>Bacteria</taxon>
        <taxon>Pseudomonadati</taxon>
        <taxon>Planctomycetota</taxon>
        <taxon>Planctomycetia</taxon>
        <taxon>Gemmatales</taxon>
        <taxon>Gemmataceae</taxon>
        <taxon>Gemmata</taxon>
    </lineage>
</organism>
<dbReference type="InterPro" id="IPR045584">
    <property type="entry name" value="Pilin-like"/>
</dbReference>
<dbReference type="SUPFAM" id="SSF54523">
    <property type="entry name" value="Pili subunits"/>
    <property type="match status" value="1"/>
</dbReference>
<keyword evidence="3" id="KW-1185">Reference proteome</keyword>
<dbReference type="EMBL" id="CP025958">
    <property type="protein sequence ID" value="AWM41719.1"/>
    <property type="molecule type" value="Genomic_DNA"/>
</dbReference>
<reference evidence="2 3" key="1">
    <citation type="submission" date="2018-01" db="EMBL/GenBank/DDBJ databases">
        <title>G. obscuriglobus.</title>
        <authorList>
            <person name="Franke J."/>
            <person name="Blomberg W."/>
            <person name="Selmecki A."/>
        </authorList>
    </citation>
    <scope>NUCLEOTIDE SEQUENCE [LARGE SCALE GENOMIC DNA]</scope>
    <source>
        <strain evidence="2 3">DSM 5831</strain>
    </source>
</reference>
<name>A0A2Z3H4L3_9BACT</name>
<dbReference type="Gene3D" id="3.30.700.10">
    <property type="entry name" value="Glycoprotein, Type 4 Pilin"/>
    <property type="match status" value="1"/>
</dbReference>
<evidence type="ECO:0000313" key="2">
    <source>
        <dbReference type="EMBL" id="AWM41719.1"/>
    </source>
</evidence>
<keyword evidence="1" id="KW-1133">Transmembrane helix</keyword>